<dbReference type="OrthoDB" id="6497922at2759"/>
<gene>
    <name evidence="2" type="ORF">ONB1V03_LOCUS16217</name>
</gene>
<evidence type="ECO:0000259" key="1">
    <source>
        <dbReference type="PROSITE" id="PS50835"/>
    </source>
</evidence>
<evidence type="ECO:0000313" key="3">
    <source>
        <dbReference type="Proteomes" id="UP000728032"/>
    </source>
</evidence>
<reference evidence="2" key="1">
    <citation type="submission" date="2020-11" db="EMBL/GenBank/DDBJ databases">
        <authorList>
            <person name="Tran Van P."/>
        </authorList>
    </citation>
    <scope>NUCLEOTIDE SEQUENCE</scope>
</reference>
<dbReference type="SUPFAM" id="SSF48726">
    <property type="entry name" value="Immunoglobulin"/>
    <property type="match status" value="1"/>
</dbReference>
<feature type="domain" description="Ig-like" evidence="1">
    <location>
        <begin position="11"/>
        <end position="83"/>
    </location>
</feature>
<keyword evidence="3" id="KW-1185">Reference proteome</keyword>
<dbReference type="InterPro" id="IPR013783">
    <property type="entry name" value="Ig-like_fold"/>
</dbReference>
<dbReference type="InterPro" id="IPR007110">
    <property type="entry name" value="Ig-like_dom"/>
</dbReference>
<proteinExistence type="predicted"/>
<dbReference type="PROSITE" id="PS50835">
    <property type="entry name" value="IG_LIKE"/>
    <property type="match status" value="1"/>
</dbReference>
<organism evidence="2">
    <name type="scientific">Oppiella nova</name>
    <dbReference type="NCBI Taxonomy" id="334625"/>
    <lineage>
        <taxon>Eukaryota</taxon>
        <taxon>Metazoa</taxon>
        <taxon>Ecdysozoa</taxon>
        <taxon>Arthropoda</taxon>
        <taxon>Chelicerata</taxon>
        <taxon>Arachnida</taxon>
        <taxon>Acari</taxon>
        <taxon>Acariformes</taxon>
        <taxon>Sarcoptiformes</taxon>
        <taxon>Oribatida</taxon>
        <taxon>Brachypylina</taxon>
        <taxon>Oppioidea</taxon>
        <taxon>Oppiidae</taxon>
        <taxon>Oppiella</taxon>
    </lineage>
</organism>
<sequence length="178" mass="21040">CFIQIIDQNIPKSLILGNSSDIIVDIGEDVLLECDTSNDTKSFEWYRKEEHWFNHELPEQRIFFDEQYLLVNENKVSTVLYKCITREYSGFYLIKSYKLYVDRLPKRQRDCLKGKEPYATVWDAKCDRVVLNLTYPHSQHGFNQSTKVWGNVLCNDEIGGFQIWVVGYGILKRFLPRK</sequence>
<protein>
    <recommendedName>
        <fullName evidence="1">Ig-like domain-containing protein</fullName>
    </recommendedName>
</protein>
<dbReference type="Gene3D" id="2.60.40.10">
    <property type="entry name" value="Immunoglobulins"/>
    <property type="match status" value="1"/>
</dbReference>
<feature type="non-terminal residue" evidence="2">
    <location>
        <position position="1"/>
    </location>
</feature>
<evidence type="ECO:0000313" key="2">
    <source>
        <dbReference type="EMBL" id="CAD7659622.1"/>
    </source>
</evidence>
<dbReference type="InterPro" id="IPR036179">
    <property type="entry name" value="Ig-like_dom_sf"/>
</dbReference>
<dbReference type="EMBL" id="CAJPVJ010017895">
    <property type="protein sequence ID" value="CAG2176784.1"/>
    <property type="molecule type" value="Genomic_DNA"/>
</dbReference>
<dbReference type="Proteomes" id="UP000728032">
    <property type="component" value="Unassembled WGS sequence"/>
</dbReference>
<accession>A0A7R9MIE2</accession>
<name>A0A7R9MIE2_9ACAR</name>
<dbReference type="EMBL" id="OC932720">
    <property type="protein sequence ID" value="CAD7659622.1"/>
    <property type="molecule type" value="Genomic_DNA"/>
</dbReference>
<dbReference type="AlphaFoldDB" id="A0A7R9MIE2"/>